<reference evidence="2 3" key="2">
    <citation type="journal article" date="2011" name="PLoS Genet.">
        <title>Caenorhabditis briggsae recombinant inbred line genotypes reveal inter-strain incompatibility and the evolution of recombination.</title>
        <authorList>
            <person name="Ross J.A."/>
            <person name="Koboldt D.C."/>
            <person name="Staisch J.E."/>
            <person name="Chamberlin H.M."/>
            <person name="Gupta B.P."/>
            <person name="Miller R.D."/>
            <person name="Baird S.E."/>
            <person name="Haag E.S."/>
        </authorList>
    </citation>
    <scope>NUCLEOTIDE SEQUENCE [LARGE SCALE GENOMIC DNA]</scope>
    <source>
        <strain evidence="2 3">AF16</strain>
    </source>
</reference>
<gene>
    <name evidence="2 4" type="ORF">CBG09047</name>
    <name evidence="2" type="ORF">CBG_09047</name>
</gene>
<dbReference type="STRING" id="6238.A8X7X8"/>
<sequence length="161" mass="19054">MRIVEVLIFLTCLVVYVDNANFVSDSRSLYPKMIRTKSAHQFITFYMGTFRDFFKNTSNIMYHFNYYDEGVKGIGCYMEKEMDYTRLRSYFERYATTHRDPEIKVIAALMIRGGAHMTAEFHVTTKQKWLGFKDHFHIVVRVVNDETVGWGVRHLNMAFDC</sequence>
<keyword evidence="3" id="KW-1185">Reference proteome</keyword>
<protein>
    <submittedName>
        <fullName evidence="2">Protein CBG09047</fullName>
    </submittedName>
</protein>
<dbReference type="HOGENOM" id="CLU_139347_0_0_1"/>
<evidence type="ECO:0000313" key="3">
    <source>
        <dbReference type="Proteomes" id="UP000008549"/>
    </source>
</evidence>
<dbReference type="CTD" id="8583179"/>
<dbReference type="InterPro" id="IPR035334">
    <property type="entry name" value="DUF5390"/>
</dbReference>
<proteinExistence type="predicted"/>
<dbReference type="eggNOG" id="ENOG502THTY">
    <property type="taxonomic scope" value="Eukaryota"/>
</dbReference>
<dbReference type="OMA" id="GFEDHFH"/>
<accession>A8X7X8</accession>
<feature type="signal peptide" evidence="1">
    <location>
        <begin position="1"/>
        <end position="19"/>
    </location>
</feature>
<dbReference type="AlphaFoldDB" id="A8X7X8"/>
<feature type="chain" id="PRO_5002730181" evidence="1">
    <location>
        <begin position="20"/>
        <end position="161"/>
    </location>
</feature>
<name>A8X7X8_CAEBR</name>
<organism evidence="2 3">
    <name type="scientific">Caenorhabditis briggsae</name>
    <dbReference type="NCBI Taxonomy" id="6238"/>
    <lineage>
        <taxon>Eukaryota</taxon>
        <taxon>Metazoa</taxon>
        <taxon>Ecdysozoa</taxon>
        <taxon>Nematoda</taxon>
        <taxon>Chromadorea</taxon>
        <taxon>Rhabditida</taxon>
        <taxon>Rhabditina</taxon>
        <taxon>Rhabditomorpha</taxon>
        <taxon>Rhabditoidea</taxon>
        <taxon>Rhabditidae</taxon>
        <taxon>Peloderinae</taxon>
        <taxon>Caenorhabditis</taxon>
    </lineage>
</organism>
<dbReference type="GeneID" id="8583179"/>
<dbReference type="RefSeq" id="XP_002641186.1">
    <property type="nucleotide sequence ID" value="XM_002641140.1"/>
</dbReference>
<reference evidence="2 3" key="1">
    <citation type="journal article" date="2003" name="PLoS Biol.">
        <title>The genome sequence of Caenorhabditis briggsae: a platform for comparative genomics.</title>
        <authorList>
            <person name="Stein L.D."/>
            <person name="Bao Z."/>
            <person name="Blasiar D."/>
            <person name="Blumenthal T."/>
            <person name="Brent M.R."/>
            <person name="Chen N."/>
            <person name="Chinwalla A."/>
            <person name="Clarke L."/>
            <person name="Clee C."/>
            <person name="Coghlan A."/>
            <person name="Coulson A."/>
            <person name="D'Eustachio P."/>
            <person name="Fitch D.H."/>
            <person name="Fulton L.A."/>
            <person name="Fulton R.E."/>
            <person name="Griffiths-Jones S."/>
            <person name="Harris T.W."/>
            <person name="Hillier L.W."/>
            <person name="Kamath R."/>
            <person name="Kuwabara P.E."/>
            <person name="Mardis E.R."/>
            <person name="Marra M.A."/>
            <person name="Miner T.L."/>
            <person name="Minx P."/>
            <person name="Mullikin J.C."/>
            <person name="Plumb R.W."/>
            <person name="Rogers J."/>
            <person name="Schein J.E."/>
            <person name="Sohrmann M."/>
            <person name="Spieth J."/>
            <person name="Stajich J.E."/>
            <person name="Wei C."/>
            <person name="Willey D."/>
            <person name="Wilson R.K."/>
            <person name="Durbin R."/>
            <person name="Waterston R.H."/>
        </authorList>
    </citation>
    <scope>NUCLEOTIDE SEQUENCE [LARGE SCALE GENOMIC DNA]</scope>
    <source>
        <strain evidence="2 3">AF16</strain>
    </source>
</reference>
<evidence type="ECO:0000313" key="4">
    <source>
        <dbReference type="WormBase" id="CBG09047"/>
    </source>
</evidence>
<keyword evidence="1" id="KW-0732">Signal</keyword>
<dbReference type="FunCoup" id="A8X7X8">
    <property type="interactions" value="383"/>
</dbReference>
<dbReference type="KEGG" id="cbr:CBG_09047"/>
<dbReference type="WormBase" id="CBG09047">
    <property type="protein sequence ID" value="CBP39437"/>
    <property type="gene ID" value="WBGene00030714"/>
</dbReference>
<dbReference type="Proteomes" id="UP000008549">
    <property type="component" value="Unassembled WGS sequence"/>
</dbReference>
<evidence type="ECO:0000313" key="2">
    <source>
        <dbReference type="EMBL" id="CAP28739.1"/>
    </source>
</evidence>
<dbReference type="EMBL" id="HE601284">
    <property type="protein sequence ID" value="CAP28739.1"/>
    <property type="molecule type" value="Genomic_DNA"/>
</dbReference>
<dbReference type="Pfam" id="PF17365">
    <property type="entry name" value="DUF5390"/>
    <property type="match status" value="1"/>
</dbReference>
<dbReference type="InParanoid" id="A8X7X8"/>
<evidence type="ECO:0000256" key="1">
    <source>
        <dbReference type="SAM" id="SignalP"/>
    </source>
</evidence>